<sequence length="1128" mass="120628">MSFSLFSNLSSLGLSGALSTPVSSDAQGTQTPSERTFNTPKTHAFSDWIEKASGHRDSLNSPSTAADGSVSQGKSLPIVGRELPRSLDRTSDSLPSSAKDRQSQAFGSVSEGGQSFNGRSADVTGEIESQAQRFVRNPSHQSGQLIMPAQDKSMHVKAAEPSVSDVEVSNDASRVVVSDLTKAIHKAIHQAQGDAQMYKADSALSQAIRDNEWTSDLTRSPVENTTLPSADIRGPREGLTSTNTTPNQLISQSRENTSDVLITERSASFDREALLNVQNTPEEDTQVVSGVSSQVSADRAQVEVRPRQEADLPADQASIRLSAQAFLNDKGTHDGSVATPAERSNVFKDMKPEVTSSLIAGRWIEEGNAIIQNQGTPLIPKTNVELPMSDEVIKEASFVHVPNRVTSEGHLEAVEGENVRSVGTAELASAVSIESSEASPNPRLELSIPPQPHAPSVSPEVKSNDEAFIQVSDNVSKPVDNSVGEVKSLDIRGQVVSPEKNIESDLSLLGQAVFADASELKPMPTPNSQSLDFTESAHLSQVGSKRGLGQWDGESQPQGEGRGLVAEYANSNNSDTVRSIGMSESVMTRVDSQPIVADLIGVGTPDEGGVRSETVNLATAVSKATPSTGSLMPPVPSTEPPLPSNSQNSPVEAPVRAELQMGVPGQVTMPTYLQSSSDAISIRAEPFVELSNQRESRVNLLNVPAEAPPQLEARDLPNNNRYTMGQEEQVQLNREREVIQSLMSPKVDAQLSKVVSPFPGDVKIRQDGELTPLSESPEQTGFRDPSTNLELSARSASNQGLPDQPVLMSKEEFGVGPLGQTEGRMDQAVSAVSVKATDESVSYLTSAQNDMAMPYDTDLSKLDSTGLVADVPEASAAPMVFKDKEPMQKAGTQLDKGVRKDDTVVLREARRPVGAALEAERMIDSMRLRTDASDRRVEMELRESMLANASSTSISATKSDGASGFSSALNGAQTAVTSNPLAPSAMSESLRPAERLMNPAWAKGMGERAIMMVQQGPKVADIRLDPPELGSLRIRIHVHAGDQVNVSFSAPNAAVREVLEQHIPRLREMFAEQGLNLADSSVSDQSSQQQKDKEGGGLARGGKSIEQLNENNMVLAKPIKIGLVDYYA</sequence>
<accession>W9UQ59</accession>
<feature type="region of interest" description="Disordered" evidence="1">
    <location>
        <begin position="215"/>
        <end position="257"/>
    </location>
</feature>
<reference evidence="4" key="1">
    <citation type="submission" date="2012-11" db="EMBL/GenBank/DDBJ databases">
        <authorList>
            <person name="Singh A."/>
            <person name="Pinnaka A.K."/>
            <person name="Vaidya B."/>
        </authorList>
    </citation>
    <scope>NUCLEOTIDE SEQUENCE [LARGE SCALE GENOMIC DNA]</scope>
    <source>
        <strain evidence="4">AK23</strain>
    </source>
</reference>
<feature type="region of interest" description="Disordered" evidence="1">
    <location>
        <begin position="53"/>
        <end position="122"/>
    </location>
</feature>
<name>W9UQ59_9GAMM</name>
<keyword evidence="3" id="KW-0966">Cell projection</keyword>
<feature type="region of interest" description="Disordered" evidence="1">
    <location>
        <begin position="622"/>
        <end position="650"/>
    </location>
</feature>
<feature type="domain" description="Flagellar hook-length control protein-like C-terminal" evidence="2">
    <location>
        <begin position="1007"/>
        <end position="1090"/>
    </location>
</feature>
<feature type="compositionally biased region" description="Polar residues" evidence="1">
    <location>
        <begin position="20"/>
        <end position="40"/>
    </location>
</feature>
<keyword evidence="4" id="KW-1185">Reference proteome</keyword>
<organism evidence="3 4">
    <name type="scientific">Nitrincola nitratireducens</name>
    <dbReference type="NCBI Taxonomy" id="1229521"/>
    <lineage>
        <taxon>Bacteria</taxon>
        <taxon>Pseudomonadati</taxon>
        <taxon>Pseudomonadota</taxon>
        <taxon>Gammaproteobacteria</taxon>
        <taxon>Oceanospirillales</taxon>
        <taxon>Oceanospirillaceae</taxon>
        <taxon>Nitrincola</taxon>
    </lineage>
</organism>
<feature type="region of interest" description="Disordered" evidence="1">
    <location>
        <begin position="1078"/>
        <end position="1102"/>
    </location>
</feature>
<comment type="caution">
    <text evidence="3">The sequence shown here is derived from an EMBL/GenBank/DDBJ whole genome shotgun (WGS) entry which is preliminary data.</text>
</comment>
<feature type="compositionally biased region" description="Polar residues" evidence="1">
    <location>
        <begin position="215"/>
        <end position="228"/>
    </location>
</feature>
<evidence type="ECO:0000256" key="1">
    <source>
        <dbReference type="SAM" id="MobiDB-lite"/>
    </source>
</evidence>
<dbReference type="RefSeq" id="WP_036514162.1">
    <property type="nucleotide sequence ID" value="NZ_AONB01000026.1"/>
</dbReference>
<feature type="compositionally biased region" description="Low complexity" evidence="1">
    <location>
        <begin position="286"/>
        <end position="296"/>
    </location>
</feature>
<dbReference type="CDD" id="cd17470">
    <property type="entry name" value="T3SS_Flik_C"/>
    <property type="match status" value="1"/>
</dbReference>
<dbReference type="Pfam" id="PF02120">
    <property type="entry name" value="Flg_hook"/>
    <property type="match status" value="1"/>
</dbReference>
<dbReference type="InterPro" id="IPR021136">
    <property type="entry name" value="Flagellar_hook_control-like_C"/>
</dbReference>
<dbReference type="STRING" id="1229521.D791_03719"/>
<keyword evidence="3" id="KW-0969">Cilium</keyword>
<feature type="region of interest" description="Disordered" evidence="1">
    <location>
        <begin position="17"/>
        <end position="40"/>
    </location>
</feature>
<dbReference type="AlphaFoldDB" id="W9UQ59"/>
<dbReference type="PANTHER" id="PTHR37533:SF2">
    <property type="entry name" value="FLAGELLAR HOOK-LENGTH CONTROL PROTEIN"/>
    <property type="match status" value="1"/>
</dbReference>
<feature type="compositionally biased region" description="Polar residues" evidence="1">
    <location>
        <begin position="59"/>
        <end position="74"/>
    </location>
</feature>
<feature type="region of interest" description="Disordered" evidence="1">
    <location>
        <begin position="433"/>
        <end position="460"/>
    </location>
</feature>
<protein>
    <submittedName>
        <fullName evidence="3">Flagellar hook-length control protein</fullName>
    </submittedName>
</protein>
<feature type="compositionally biased region" description="Pro residues" evidence="1">
    <location>
        <begin position="633"/>
        <end position="643"/>
    </location>
</feature>
<dbReference type="OrthoDB" id="1792985at2"/>
<feature type="compositionally biased region" description="Low complexity" evidence="1">
    <location>
        <begin position="1079"/>
        <end position="1089"/>
    </location>
</feature>
<feature type="region of interest" description="Disordered" evidence="1">
    <location>
        <begin position="542"/>
        <end position="561"/>
    </location>
</feature>
<feature type="compositionally biased region" description="Basic and acidic residues" evidence="1">
    <location>
        <begin position="300"/>
        <end position="309"/>
    </location>
</feature>
<feature type="region of interest" description="Disordered" evidence="1">
    <location>
        <begin position="282"/>
        <end position="309"/>
    </location>
</feature>
<dbReference type="InterPro" id="IPR038610">
    <property type="entry name" value="FliK-like_C_sf"/>
</dbReference>
<dbReference type="Proteomes" id="UP000019464">
    <property type="component" value="Unassembled WGS sequence"/>
</dbReference>
<gene>
    <name evidence="3" type="primary">fliK</name>
    <name evidence="3" type="ORF">D791_03719</name>
</gene>
<evidence type="ECO:0000259" key="2">
    <source>
        <dbReference type="Pfam" id="PF02120"/>
    </source>
</evidence>
<feature type="compositionally biased region" description="Basic and acidic residues" evidence="1">
    <location>
        <begin position="82"/>
        <end position="91"/>
    </location>
</feature>
<evidence type="ECO:0000313" key="3">
    <source>
        <dbReference type="EMBL" id="EXJ09333.1"/>
    </source>
</evidence>
<evidence type="ECO:0000313" key="4">
    <source>
        <dbReference type="Proteomes" id="UP000019464"/>
    </source>
</evidence>
<feature type="compositionally biased region" description="Polar residues" evidence="1">
    <location>
        <begin position="103"/>
        <end position="118"/>
    </location>
</feature>
<proteinExistence type="predicted"/>
<dbReference type="PATRIC" id="fig|1229521.3.peg.3746"/>
<feature type="compositionally biased region" description="Polar residues" evidence="1">
    <location>
        <begin position="239"/>
        <end position="257"/>
    </location>
</feature>
<reference evidence="3 4" key="2">
    <citation type="journal article" date="2015" name="Syst. Appl. Microbiol.">
        <title>Nitrincola nitratireducens sp. nov. isolated from a haloalkaline crater lake.</title>
        <authorList>
            <person name="Singh A."/>
            <person name="Vaidya B."/>
            <person name="Tanuku N.R."/>
            <person name="Pinnaka A.K."/>
        </authorList>
    </citation>
    <scope>NUCLEOTIDE SEQUENCE [LARGE SCALE GENOMIC DNA]</scope>
    <source>
        <strain evidence="3 4">AK23</strain>
    </source>
</reference>
<dbReference type="EMBL" id="AONB01000026">
    <property type="protein sequence ID" value="EXJ09333.1"/>
    <property type="molecule type" value="Genomic_DNA"/>
</dbReference>
<dbReference type="Gene3D" id="3.30.750.140">
    <property type="match status" value="1"/>
</dbReference>
<keyword evidence="3" id="KW-0282">Flagellum</keyword>
<dbReference type="PANTHER" id="PTHR37533">
    <property type="entry name" value="FLAGELLAR HOOK-LENGTH CONTROL PROTEIN"/>
    <property type="match status" value="1"/>
</dbReference>
<dbReference type="InterPro" id="IPR052563">
    <property type="entry name" value="FliK"/>
</dbReference>